<protein>
    <submittedName>
        <fullName evidence="1">Uncharacterized protein</fullName>
    </submittedName>
</protein>
<accession>A0A1L9BFX3</accession>
<comment type="caution">
    <text evidence="1">The sequence shown here is derived from an EMBL/GenBank/DDBJ whole genome shotgun (WGS) entry which is preliminary data.</text>
</comment>
<dbReference type="OrthoDB" id="5512758at2"/>
<dbReference type="RefSeq" id="WP_071897590.1">
    <property type="nucleotide sequence ID" value="NZ_MPIN01000002.1"/>
</dbReference>
<sequence>MAPKEQRLRELLQLPPAVAVPPTDVSWPDEYWDETFMRLGRGYAFEPNAGEFPVDHSLLMEELLLFVSPWLAGARFSQVLPGQGDLAGEGWGPSFGEEDREGRGVASRYTLRLTHGGQRYGVTFHDSSEYYNLNAVLALLNAALETCGTPLRLFGLGNVVLLGPLGGLQQAIREGFIPGFEGEGIYEDWELEAIDAWCEAGDTPESLARQLEKGLRRVQVSLVV</sequence>
<evidence type="ECO:0000313" key="2">
    <source>
        <dbReference type="Proteomes" id="UP000182229"/>
    </source>
</evidence>
<dbReference type="EMBL" id="MPIN01000002">
    <property type="protein sequence ID" value="OJH41157.1"/>
    <property type="molecule type" value="Genomic_DNA"/>
</dbReference>
<dbReference type="AlphaFoldDB" id="A0A1L9BFX3"/>
<reference evidence="1 2" key="2">
    <citation type="submission" date="2016-12" db="EMBL/GenBank/DDBJ databases">
        <title>Draft Genome Sequence of Cystobacter ferrugineus Strain Cbfe23.</title>
        <authorList>
            <person name="Akbar S."/>
            <person name="Dowd S.E."/>
            <person name="Stevens D.C."/>
        </authorList>
    </citation>
    <scope>NUCLEOTIDE SEQUENCE [LARGE SCALE GENOMIC DNA]</scope>
    <source>
        <strain evidence="1 2">Cbfe23</strain>
    </source>
</reference>
<gene>
    <name evidence="1" type="ORF">BON30_09720</name>
</gene>
<proteinExistence type="predicted"/>
<name>A0A1L9BFX3_9BACT</name>
<dbReference type="Proteomes" id="UP000182229">
    <property type="component" value="Unassembled WGS sequence"/>
</dbReference>
<evidence type="ECO:0000313" key="1">
    <source>
        <dbReference type="EMBL" id="OJH41157.1"/>
    </source>
</evidence>
<organism evidence="1 2">
    <name type="scientific">Cystobacter ferrugineus</name>
    <dbReference type="NCBI Taxonomy" id="83449"/>
    <lineage>
        <taxon>Bacteria</taxon>
        <taxon>Pseudomonadati</taxon>
        <taxon>Myxococcota</taxon>
        <taxon>Myxococcia</taxon>
        <taxon>Myxococcales</taxon>
        <taxon>Cystobacterineae</taxon>
        <taxon>Archangiaceae</taxon>
        <taxon>Cystobacter</taxon>
    </lineage>
</organism>
<reference evidence="2" key="1">
    <citation type="submission" date="2016-11" db="EMBL/GenBank/DDBJ databases">
        <authorList>
            <person name="Shukria A."/>
            <person name="Stevens D.C."/>
        </authorList>
    </citation>
    <scope>NUCLEOTIDE SEQUENCE [LARGE SCALE GENOMIC DNA]</scope>
    <source>
        <strain evidence="2">Cbfe23</strain>
    </source>
</reference>
<keyword evidence="2" id="KW-1185">Reference proteome</keyword>